<dbReference type="Gene3D" id="3.90.25.10">
    <property type="entry name" value="UDP-galactose 4-epimerase, domain 1"/>
    <property type="match status" value="1"/>
</dbReference>
<dbReference type="FunFam" id="3.40.50.720:FF:000418">
    <property type="entry name" value="UDP-glucose 4-epimerase 5"/>
    <property type="match status" value="1"/>
</dbReference>
<keyword evidence="3" id="KW-0413">Isomerase</keyword>
<dbReference type="GO" id="GO:0003978">
    <property type="term" value="F:UDP-glucose 4-epimerase activity"/>
    <property type="evidence" value="ECO:0007669"/>
    <property type="project" value="InterPro"/>
</dbReference>
<evidence type="ECO:0000256" key="1">
    <source>
        <dbReference type="ARBA" id="ARBA00001911"/>
    </source>
</evidence>
<dbReference type="InterPro" id="IPR036291">
    <property type="entry name" value="NAD(P)-bd_dom_sf"/>
</dbReference>
<evidence type="ECO:0000256" key="3">
    <source>
        <dbReference type="ARBA" id="ARBA00023235"/>
    </source>
</evidence>
<evidence type="ECO:0000256" key="2">
    <source>
        <dbReference type="ARBA" id="ARBA00023027"/>
    </source>
</evidence>
<keyword evidence="2" id="KW-0520">NAD</keyword>
<evidence type="ECO:0000313" key="5">
    <source>
        <dbReference type="EMBL" id="KAF5852816.1"/>
    </source>
</evidence>
<sequence>MSYFETRSSASSENSTPCSPAFSISSVYSTPTSEIDELQYPGLTASSLRRSRHVLVVGGLGYIGSHTSLELLRAGFSVVIIDNLDNSYMTTLDRIKALRDDYYSASLLSPSLMFHQTDYRDVDAMSTILRQYGAGSPSSVIEGVIHFAAYKAVPESIQQPLRYYSNNVSGIVTFCSLLDSLDIKTLIFSSSAAVYGEVTSEIGLRISENHCVHETREWTRMDGKTQVTQGGCTAISNPYGRTKWMCEAILNDLAISDPEWRIVALRYFNPIGCDASGKLGEDPKTEPSNLMPSLLRAMDGRMSHLKIYGTDWDTRDGTAMRDFIHISDLALGHVAALKAVSESRLRRGSLNTFNLGTGDGNSVKEIVSAMQTCSGRTIPIVEVGRRAGDVGVVVADPTRAAEELQWRTERSIDDCCRDLCGFLQIDDCGAKPQCS</sequence>
<evidence type="ECO:0000313" key="6">
    <source>
        <dbReference type="Proteomes" id="UP000624244"/>
    </source>
</evidence>
<dbReference type="EMBL" id="WNKQ01000003">
    <property type="protein sequence ID" value="KAF5852816.1"/>
    <property type="molecule type" value="Genomic_DNA"/>
</dbReference>
<dbReference type="NCBIfam" id="TIGR01179">
    <property type="entry name" value="galE"/>
    <property type="match status" value="1"/>
</dbReference>
<dbReference type="Proteomes" id="UP000624244">
    <property type="component" value="Unassembled WGS sequence"/>
</dbReference>
<dbReference type="Pfam" id="PF01370">
    <property type="entry name" value="Epimerase"/>
    <property type="match status" value="1"/>
</dbReference>
<organism evidence="5 6">
    <name type="scientific">Cochliobolus sativus</name>
    <name type="common">Common root rot and spot blotch fungus</name>
    <name type="synonym">Bipolaris sorokiniana</name>
    <dbReference type="NCBI Taxonomy" id="45130"/>
    <lineage>
        <taxon>Eukaryota</taxon>
        <taxon>Fungi</taxon>
        <taxon>Dikarya</taxon>
        <taxon>Ascomycota</taxon>
        <taxon>Pezizomycotina</taxon>
        <taxon>Dothideomycetes</taxon>
        <taxon>Pleosporomycetidae</taxon>
        <taxon>Pleosporales</taxon>
        <taxon>Pleosporineae</taxon>
        <taxon>Pleosporaceae</taxon>
        <taxon>Bipolaris</taxon>
    </lineage>
</organism>
<comment type="caution">
    <text evidence="5">The sequence shown here is derived from an EMBL/GenBank/DDBJ whole genome shotgun (WGS) entry which is preliminary data.</text>
</comment>
<dbReference type="CDD" id="cd05247">
    <property type="entry name" value="UDP_G4E_1_SDR_e"/>
    <property type="match status" value="1"/>
</dbReference>
<reference evidence="5" key="1">
    <citation type="submission" date="2019-11" db="EMBL/GenBank/DDBJ databases">
        <title>Bipolaris sorokiniana Genome sequencing.</title>
        <authorList>
            <person name="Wang H."/>
        </authorList>
    </citation>
    <scope>NUCLEOTIDE SEQUENCE</scope>
</reference>
<dbReference type="InterPro" id="IPR005886">
    <property type="entry name" value="UDP_G4E"/>
</dbReference>
<dbReference type="PANTHER" id="PTHR43725">
    <property type="entry name" value="UDP-GLUCOSE 4-EPIMERASE"/>
    <property type="match status" value="1"/>
</dbReference>
<protein>
    <recommendedName>
        <fullName evidence="4">NAD-dependent epimerase/dehydratase domain-containing protein</fullName>
    </recommendedName>
</protein>
<dbReference type="SUPFAM" id="SSF51735">
    <property type="entry name" value="NAD(P)-binding Rossmann-fold domains"/>
    <property type="match status" value="1"/>
</dbReference>
<name>A0A8H5ZPF8_COCSA</name>
<evidence type="ECO:0000259" key="4">
    <source>
        <dbReference type="Pfam" id="PF01370"/>
    </source>
</evidence>
<dbReference type="GO" id="GO:0006012">
    <property type="term" value="P:galactose metabolic process"/>
    <property type="evidence" value="ECO:0007669"/>
    <property type="project" value="InterPro"/>
</dbReference>
<proteinExistence type="predicted"/>
<comment type="cofactor">
    <cofactor evidence="1">
        <name>NAD(+)</name>
        <dbReference type="ChEBI" id="CHEBI:57540"/>
    </cofactor>
</comment>
<dbReference type="InterPro" id="IPR001509">
    <property type="entry name" value="Epimerase_deHydtase"/>
</dbReference>
<accession>A0A8H5ZPF8</accession>
<dbReference type="Gene3D" id="3.40.50.720">
    <property type="entry name" value="NAD(P)-binding Rossmann-like Domain"/>
    <property type="match status" value="1"/>
</dbReference>
<dbReference type="PANTHER" id="PTHR43725:SF3">
    <property type="entry name" value="UDP-GLUCOSE 4-EPIMERASE (EUROFUNG)"/>
    <property type="match status" value="1"/>
</dbReference>
<gene>
    <name evidence="5" type="ORF">GGP41_008206</name>
</gene>
<dbReference type="AlphaFoldDB" id="A0A8H5ZPF8"/>
<dbReference type="GO" id="GO:0005829">
    <property type="term" value="C:cytosol"/>
    <property type="evidence" value="ECO:0007669"/>
    <property type="project" value="TreeGrafter"/>
</dbReference>
<feature type="domain" description="NAD-dependent epimerase/dehydratase" evidence="4">
    <location>
        <begin position="54"/>
        <end position="343"/>
    </location>
</feature>